<protein>
    <submittedName>
        <fullName evidence="2">Chaperone protein dnaJ 11</fullName>
    </submittedName>
</protein>
<dbReference type="OrthoDB" id="445556at2759"/>
<dbReference type="InterPro" id="IPR036869">
    <property type="entry name" value="J_dom_sf"/>
</dbReference>
<dbReference type="InterPro" id="IPR018253">
    <property type="entry name" value="DnaJ_domain_CS"/>
</dbReference>
<name>A0A9E7JTZ9_9LILI</name>
<organism evidence="2 3">
    <name type="scientific">Musa troglodytarum</name>
    <name type="common">fe'i banana</name>
    <dbReference type="NCBI Taxonomy" id="320322"/>
    <lineage>
        <taxon>Eukaryota</taxon>
        <taxon>Viridiplantae</taxon>
        <taxon>Streptophyta</taxon>
        <taxon>Embryophyta</taxon>
        <taxon>Tracheophyta</taxon>
        <taxon>Spermatophyta</taxon>
        <taxon>Magnoliopsida</taxon>
        <taxon>Liliopsida</taxon>
        <taxon>Zingiberales</taxon>
        <taxon>Musaceae</taxon>
        <taxon>Musa</taxon>
    </lineage>
</organism>
<dbReference type="PROSITE" id="PS00636">
    <property type="entry name" value="DNAJ_1"/>
    <property type="match status" value="1"/>
</dbReference>
<dbReference type="InterPro" id="IPR052276">
    <property type="entry name" value="Diphthamide-biosynth_chaperone"/>
</dbReference>
<dbReference type="Proteomes" id="UP001055439">
    <property type="component" value="Chromosome 3"/>
</dbReference>
<dbReference type="EMBL" id="CP097505">
    <property type="protein sequence ID" value="URD93358.1"/>
    <property type="molecule type" value="Genomic_DNA"/>
</dbReference>
<dbReference type="CDD" id="cd06257">
    <property type="entry name" value="DnaJ"/>
    <property type="match status" value="1"/>
</dbReference>
<keyword evidence="3" id="KW-1185">Reference proteome</keyword>
<gene>
    <name evidence="2" type="ORF">MUK42_01198</name>
</gene>
<dbReference type="SUPFAM" id="SSF46565">
    <property type="entry name" value="Chaperone J-domain"/>
    <property type="match status" value="1"/>
</dbReference>
<accession>A0A9E7JTZ9</accession>
<dbReference type="SMART" id="SM00271">
    <property type="entry name" value="DnaJ"/>
    <property type="match status" value="1"/>
</dbReference>
<dbReference type="PANTHER" id="PTHR44240">
    <property type="entry name" value="DNAJ DOMAIN (PROKARYOTIC HEAT SHOCK PROTEIN)-RELATED"/>
    <property type="match status" value="1"/>
</dbReference>
<proteinExistence type="predicted"/>
<reference evidence="2" key="1">
    <citation type="submission" date="2022-05" db="EMBL/GenBank/DDBJ databases">
        <title>The Musa troglodytarum L. genome provides insights into the mechanism of non-climacteric behaviour and enrichment of carotenoids.</title>
        <authorList>
            <person name="Wang J."/>
        </authorList>
    </citation>
    <scope>NUCLEOTIDE SEQUENCE</scope>
    <source>
        <tissue evidence="2">Leaf</tissue>
    </source>
</reference>
<dbReference type="AlphaFoldDB" id="A0A9E7JTZ9"/>
<evidence type="ECO:0000313" key="2">
    <source>
        <dbReference type="EMBL" id="URD93358.1"/>
    </source>
</evidence>
<sequence>MMSSLSLAFPKSFLRSSSLPRRRPPRRSVAVGSSSATLYDVLGVAADATGVEIKAAYRRLARACHPDVVAAQRKGTSAAADEFMRVRAAYEILSDPEKRADYDRRDKAVVFSVLRTSWCSSQDRRPRTWETGTSAGSRRRAGCQTIEPLVLPCYVHNIFKGVDRY</sequence>
<dbReference type="InterPro" id="IPR001623">
    <property type="entry name" value="DnaJ_domain"/>
</dbReference>
<evidence type="ECO:0000259" key="1">
    <source>
        <dbReference type="SMART" id="SM00271"/>
    </source>
</evidence>
<dbReference type="Gene3D" id="1.10.287.110">
    <property type="entry name" value="DnaJ domain"/>
    <property type="match status" value="1"/>
</dbReference>
<dbReference type="GO" id="GO:0005783">
    <property type="term" value="C:endoplasmic reticulum"/>
    <property type="evidence" value="ECO:0007669"/>
    <property type="project" value="UniProtKB-ARBA"/>
</dbReference>
<dbReference type="PANTHER" id="PTHR44240:SF10">
    <property type="entry name" value="J DOMAIN-CONTAINING PROTEIN"/>
    <property type="match status" value="1"/>
</dbReference>
<feature type="domain" description="J" evidence="1">
    <location>
        <begin position="36"/>
        <end position="98"/>
    </location>
</feature>
<dbReference type="Pfam" id="PF00226">
    <property type="entry name" value="DnaJ"/>
    <property type="match status" value="1"/>
</dbReference>
<evidence type="ECO:0000313" key="3">
    <source>
        <dbReference type="Proteomes" id="UP001055439"/>
    </source>
</evidence>
<dbReference type="PRINTS" id="PR00625">
    <property type="entry name" value="JDOMAIN"/>
</dbReference>